<sequence>MEIESLAKYSQVPLIKFSTENNFVHPESTKWLETCSQVRVALEEYGCFLAEYESAPQELYEAIFKGLEELFDLPLETKMKNVSDKPYHGFLDHRAPFVLPLHQSLGIENATSFQAVHSFVNLLWPSGNHHFW</sequence>
<feature type="domain" description="Non-haem dioxygenase N-terminal" evidence="3">
    <location>
        <begin position="12"/>
        <end position="90"/>
    </location>
</feature>
<reference evidence="4 5" key="1">
    <citation type="submission" date="2024-03" db="EMBL/GenBank/DDBJ databases">
        <authorList>
            <person name="Gkanogiannis A."/>
            <person name="Becerra Lopez-Lavalle L."/>
        </authorList>
    </citation>
    <scope>NUCLEOTIDE SEQUENCE [LARGE SCALE GENOMIC DNA]</scope>
</reference>
<keyword evidence="1" id="KW-0479">Metal-binding</keyword>
<evidence type="ECO:0000313" key="5">
    <source>
        <dbReference type="Proteomes" id="UP001642487"/>
    </source>
</evidence>
<dbReference type="Gene3D" id="2.60.120.330">
    <property type="entry name" value="B-lactam Antibiotic, Isopenicillin N Synthase, Chain"/>
    <property type="match status" value="1"/>
</dbReference>
<name>A0ABP0YXF7_9ROSI</name>
<dbReference type="InterPro" id="IPR026992">
    <property type="entry name" value="DIOX_N"/>
</dbReference>
<proteinExistence type="predicted"/>
<evidence type="ECO:0000313" key="4">
    <source>
        <dbReference type="EMBL" id="CAK9324612.1"/>
    </source>
</evidence>
<organism evidence="4 5">
    <name type="scientific">Citrullus colocynthis</name>
    <name type="common">colocynth</name>
    <dbReference type="NCBI Taxonomy" id="252529"/>
    <lineage>
        <taxon>Eukaryota</taxon>
        <taxon>Viridiplantae</taxon>
        <taxon>Streptophyta</taxon>
        <taxon>Embryophyta</taxon>
        <taxon>Tracheophyta</taxon>
        <taxon>Spermatophyta</taxon>
        <taxon>Magnoliopsida</taxon>
        <taxon>eudicotyledons</taxon>
        <taxon>Gunneridae</taxon>
        <taxon>Pentapetalae</taxon>
        <taxon>rosids</taxon>
        <taxon>fabids</taxon>
        <taxon>Cucurbitales</taxon>
        <taxon>Cucurbitaceae</taxon>
        <taxon>Benincaseae</taxon>
        <taxon>Citrullus</taxon>
    </lineage>
</organism>
<accession>A0ABP0YXF7</accession>
<keyword evidence="2" id="KW-0408">Iron</keyword>
<dbReference type="EMBL" id="OZ021740">
    <property type="protein sequence ID" value="CAK9324612.1"/>
    <property type="molecule type" value="Genomic_DNA"/>
</dbReference>
<gene>
    <name evidence="4" type="ORF">CITCOLO1_LOCUS16850</name>
</gene>
<dbReference type="InterPro" id="IPR027443">
    <property type="entry name" value="IPNS-like_sf"/>
</dbReference>
<dbReference type="SUPFAM" id="SSF51197">
    <property type="entry name" value="Clavaminate synthase-like"/>
    <property type="match status" value="1"/>
</dbReference>
<keyword evidence="5" id="KW-1185">Reference proteome</keyword>
<evidence type="ECO:0000256" key="1">
    <source>
        <dbReference type="ARBA" id="ARBA00022723"/>
    </source>
</evidence>
<dbReference type="Pfam" id="PF14226">
    <property type="entry name" value="DIOX_N"/>
    <property type="match status" value="1"/>
</dbReference>
<protein>
    <recommendedName>
        <fullName evidence="3">Non-haem dioxygenase N-terminal domain-containing protein</fullName>
    </recommendedName>
</protein>
<evidence type="ECO:0000259" key="3">
    <source>
        <dbReference type="Pfam" id="PF14226"/>
    </source>
</evidence>
<evidence type="ECO:0000256" key="2">
    <source>
        <dbReference type="ARBA" id="ARBA00023004"/>
    </source>
</evidence>
<dbReference type="Proteomes" id="UP001642487">
    <property type="component" value="Chromosome 6"/>
</dbReference>